<accession>A0A839E1C5</accession>
<feature type="region of interest" description="Disordered" evidence="1">
    <location>
        <begin position="1"/>
        <end position="22"/>
    </location>
</feature>
<dbReference type="Proteomes" id="UP000569329">
    <property type="component" value="Unassembled WGS sequence"/>
</dbReference>
<feature type="domain" description="Ribbon-helix-helix protein CopG" evidence="2">
    <location>
        <begin position="4"/>
        <end position="42"/>
    </location>
</feature>
<dbReference type="RefSeq" id="WP_182544438.1">
    <property type="nucleotide sequence ID" value="NZ_JACGWZ010000003.1"/>
</dbReference>
<comment type="caution">
    <text evidence="3">The sequence shown here is derived from an EMBL/GenBank/DDBJ whole genome shotgun (WGS) entry which is preliminary data.</text>
</comment>
<organism evidence="3 4">
    <name type="scientific">Halosaccharopolyspora lacisalsi</name>
    <dbReference type="NCBI Taxonomy" id="1000566"/>
    <lineage>
        <taxon>Bacteria</taxon>
        <taxon>Bacillati</taxon>
        <taxon>Actinomycetota</taxon>
        <taxon>Actinomycetes</taxon>
        <taxon>Pseudonocardiales</taxon>
        <taxon>Pseudonocardiaceae</taxon>
        <taxon>Halosaccharopolyspora</taxon>
    </lineage>
</organism>
<dbReference type="EMBL" id="JACGWZ010000003">
    <property type="protein sequence ID" value="MBA8825221.1"/>
    <property type="molecule type" value="Genomic_DNA"/>
</dbReference>
<dbReference type="InterPro" id="IPR002145">
    <property type="entry name" value="CopG"/>
</dbReference>
<dbReference type="InterPro" id="IPR010985">
    <property type="entry name" value="Ribbon_hlx_hlx"/>
</dbReference>
<keyword evidence="4" id="KW-1185">Reference proteome</keyword>
<dbReference type="AlphaFoldDB" id="A0A839E1C5"/>
<evidence type="ECO:0000259" key="2">
    <source>
        <dbReference type="Pfam" id="PF01402"/>
    </source>
</evidence>
<evidence type="ECO:0000313" key="4">
    <source>
        <dbReference type="Proteomes" id="UP000569329"/>
    </source>
</evidence>
<evidence type="ECO:0000256" key="1">
    <source>
        <dbReference type="SAM" id="MobiDB-lite"/>
    </source>
</evidence>
<protein>
    <submittedName>
        <fullName evidence="3">Arc/MetJ-type ribon-helix-helix transcriptional regulator</fullName>
    </submittedName>
</protein>
<proteinExistence type="predicted"/>
<dbReference type="SUPFAM" id="SSF47598">
    <property type="entry name" value="Ribbon-helix-helix"/>
    <property type="match status" value="1"/>
</dbReference>
<sequence length="85" mass="9185">MTLVQARVPEPDAHRLDDDAELPGLSSRSEAVREGLRLLHRRARRAALAQDYDAFYGTDATAPTGELAEIGDLIAAQTAHDSTAE</sequence>
<dbReference type="GO" id="GO:0006355">
    <property type="term" value="P:regulation of DNA-templated transcription"/>
    <property type="evidence" value="ECO:0007669"/>
    <property type="project" value="InterPro"/>
</dbReference>
<name>A0A839E1C5_9PSEU</name>
<evidence type="ECO:0000313" key="3">
    <source>
        <dbReference type="EMBL" id="MBA8825221.1"/>
    </source>
</evidence>
<gene>
    <name evidence="3" type="ORF">FHX42_002572</name>
</gene>
<dbReference type="Pfam" id="PF01402">
    <property type="entry name" value="RHH_1"/>
    <property type="match status" value="1"/>
</dbReference>
<reference evidence="3 4" key="1">
    <citation type="submission" date="2020-07" db="EMBL/GenBank/DDBJ databases">
        <title>Sequencing the genomes of 1000 actinobacteria strains.</title>
        <authorList>
            <person name="Klenk H.-P."/>
        </authorList>
    </citation>
    <scope>NUCLEOTIDE SEQUENCE [LARGE SCALE GENOMIC DNA]</scope>
    <source>
        <strain evidence="3 4">DSM 45975</strain>
    </source>
</reference>